<feature type="compositionally biased region" description="Basic and acidic residues" evidence="25">
    <location>
        <begin position="348"/>
        <end position="363"/>
    </location>
</feature>
<comment type="function">
    <text evidence="20">Executes the initial step of microRNA (miRNA) processing in the nucleus, that is the cleavage of pri-miRNA to release pre-miRNA. Involved in pre-rRNA processing. Cleaves double-strand RNA and does not cleave single-strand RNA. Involved in fertility. Required for the function or synthesis of the let-7 miRNA.</text>
</comment>
<reference evidence="28" key="1">
    <citation type="submission" date="2021-12" db="EMBL/GenBank/DDBJ databases">
        <authorList>
            <person name="King R."/>
        </authorList>
    </citation>
    <scope>NUCLEOTIDE SEQUENCE</scope>
</reference>
<keyword evidence="11" id="KW-0677">Repeat</keyword>
<evidence type="ECO:0000259" key="27">
    <source>
        <dbReference type="PROSITE" id="PS50142"/>
    </source>
</evidence>
<evidence type="ECO:0000256" key="17">
    <source>
        <dbReference type="ARBA" id="ARBA00023211"/>
    </source>
</evidence>
<dbReference type="FunFam" id="3.30.160.20:FF:000012">
    <property type="entry name" value="Drosha ribonuclease III"/>
    <property type="match status" value="1"/>
</dbReference>
<name>A0A9P0A5C4_BEMTA</name>
<dbReference type="GO" id="GO:0006364">
    <property type="term" value="P:rRNA processing"/>
    <property type="evidence" value="ECO:0007669"/>
    <property type="project" value="InterPro"/>
</dbReference>
<evidence type="ECO:0000256" key="15">
    <source>
        <dbReference type="ARBA" id="ARBA00022884"/>
    </source>
</evidence>
<dbReference type="GO" id="GO:0007506">
    <property type="term" value="P:gonadal mesoderm development"/>
    <property type="evidence" value="ECO:0007669"/>
    <property type="project" value="UniProtKB-KW"/>
</dbReference>
<dbReference type="InterPro" id="IPR058938">
    <property type="entry name" value="Helical_CED_Drosha"/>
</dbReference>
<dbReference type="KEGG" id="btab:109032453"/>
<feature type="domain" description="RNase III" evidence="27">
    <location>
        <begin position="1081"/>
        <end position="1204"/>
    </location>
</feature>
<dbReference type="Pfam" id="PF00636">
    <property type="entry name" value="Ribonuclease_3"/>
    <property type="match status" value="1"/>
</dbReference>
<dbReference type="Pfam" id="PF14622">
    <property type="entry name" value="Ribonucleas_3_3"/>
    <property type="match status" value="1"/>
</dbReference>
<comment type="catalytic activity">
    <reaction evidence="1">
        <text>Endonucleolytic cleavage to 5'-phosphomonoester.</text>
        <dbReference type="EC" id="3.1.26.3"/>
    </reaction>
</comment>
<evidence type="ECO:0000256" key="7">
    <source>
        <dbReference type="ARBA" id="ARBA00017706"/>
    </source>
</evidence>
<dbReference type="GO" id="GO:0046872">
    <property type="term" value="F:metal ion binding"/>
    <property type="evidence" value="ECO:0007669"/>
    <property type="project" value="UniProtKB-KW"/>
</dbReference>
<dbReference type="GO" id="GO:0031053">
    <property type="term" value="P:primary miRNA processing"/>
    <property type="evidence" value="ECO:0007669"/>
    <property type="project" value="TreeGrafter"/>
</dbReference>
<dbReference type="PROSITE" id="PS50137">
    <property type="entry name" value="DS_RBD"/>
    <property type="match status" value="1"/>
</dbReference>
<dbReference type="Pfam" id="PF26050">
    <property type="entry name" value="Helical_CED_Drosha"/>
    <property type="match status" value="1"/>
</dbReference>
<evidence type="ECO:0000256" key="14">
    <source>
        <dbReference type="ARBA" id="ARBA00022842"/>
    </source>
</evidence>
<evidence type="ECO:0000256" key="2">
    <source>
        <dbReference type="ARBA" id="ARBA00001936"/>
    </source>
</evidence>
<evidence type="ECO:0000256" key="22">
    <source>
        <dbReference type="ARBA" id="ARBA00083702"/>
    </source>
</evidence>
<gene>
    <name evidence="28" type="ORF">BEMITA_LOCUS3860</name>
</gene>
<comment type="similarity">
    <text evidence="5">Belongs to the ribonuclease III family.</text>
</comment>
<evidence type="ECO:0000256" key="21">
    <source>
        <dbReference type="ARBA" id="ARBA00078955"/>
    </source>
</evidence>
<feature type="compositionally biased region" description="Basic residues" evidence="25">
    <location>
        <begin position="1872"/>
        <end position="1898"/>
    </location>
</feature>
<evidence type="ECO:0000313" key="28">
    <source>
        <dbReference type="EMBL" id="CAH0384549.1"/>
    </source>
</evidence>
<dbReference type="Pfam" id="PF00035">
    <property type="entry name" value="dsrm"/>
    <property type="match status" value="1"/>
</dbReference>
<protein>
    <recommendedName>
        <fullName evidence="7">Ribonuclease 3</fullName>
        <ecNumber evidence="6">3.1.26.3</ecNumber>
    </recommendedName>
    <alternativeName>
        <fullName evidence="19">Ribonuclease III</fullName>
    </alternativeName>
    <alternativeName>
        <fullName evidence="21 22">protein Drosha</fullName>
    </alternativeName>
</protein>
<feature type="compositionally biased region" description="Basic and acidic residues" evidence="25">
    <location>
        <begin position="1699"/>
        <end position="1732"/>
    </location>
</feature>
<dbReference type="InterPro" id="IPR011907">
    <property type="entry name" value="RNase_III"/>
</dbReference>
<dbReference type="HAMAP" id="MF_00104">
    <property type="entry name" value="RNase_III"/>
    <property type="match status" value="1"/>
</dbReference>
<dbReference type="PROSITE" id="PS50142">
    <property type="entry name" value="RNASE_3_2"/>
    <property type="match status" value="2"/>
</dbReference>
<dbReference type="GO" id="GO:0003723">
    <property type="term" value="F:RNA binding"/>
    <property type="evidence" value="ECO:0007669"/>
    <property type="project" value="UniProtKB-UniRule"/>
</dbReference>
<keyword evidence="18" id="KW-0539">Nucleus</keyword>
<feature type="compositionally biased region" description="Basic and acidic residues" evidence="25">
    <location>
        <begin position="1774"/>
        <end position="1787"/>
    </location>
</feature>
<keyword evidence="16" id="KW-0334">Gonadal differentiation</keyword>
<evidence type="ECO:0000256" key="24">
    <source>
        <dbReference type="SAM" id="Coils"/>
    </source>
</evidence>
<feature type="coiled-coil region" evidence="24">
    <location>
        <begin position="1447"/>
        <end position="1608"/>
    </location>
</feature>
<feature type="compositionally biased region" description="Basic and acidic residues" evidence="25">
    <location>
        <begin position="1748"/>
        <end position="1764"/>
    </location>
</feature>
<dbReference type="CDD" id="cd00593">
    <property type="entry name" value="RIBOc"/>
    <property type="match status" value="2"/>
</dbReference>
<keyword evidence="9" id="KW-0540">Nuclease</keyword>
<feature type="compositionally biased region" description="Basic and acidic residues" evidence="25">
    <location>
        <begin position="239"/>
        <end position="249"/>
    </location>
</feature>
<evidence type="ECO:0000256" key="19">
    <source>
        <dbReference type="ARBA" id="ARBA00032486"/>
    </source>
</evidence>
<feature type="compositionally biased region" description="Basic and acidic residues" evidence="25">
    <location>
        <begin position="1646"/>
        <end position="1665"/>
    </location>
</feature>
<keyword evidence="14" id="KW-0460">Magnesium</keyword>
<organism evidence="28 29">
    <name type="scientific">Bemisia tabaci</name>
    <name type="common">Sweetpotato whitefly</name>
    <name type="synonym">Aleurodes tabaci</name>
    <dbReference type="NCBI Taxonomy" id="7038"/>
    <lineage>
        <taxon>Eukaryota</taxon>
        <taxon>Metazoa</taxon>
        <taxon>Ecdysozoa</taxon>
        <taxon>Arthropoda</taxon>
        <taxon>Hexapoda</taxon>
        <taxon>Insecta</taxon>
        <taxon>Pterygota</taxon>
        <taxon>Neoptera</taxon>
        <taxon>Paraneoptera</taxon>
        <taxon>Hemiptera</taxon>
        <taxon>Sternorrhyncha</taxon>
        <taxon>Aleyrodoidea</taxon>
        <taxon>Aleyrodidae</taxon>
        <taxon>Aleyrodinae</taxon>
        <taxon>Bemisia</taxon>
    </lineage>
</organism>
<evidence type="ECO:0000259" key="26">
    <source>
        <dbReference type="PROSITE" id="PS50137"/>
    </source>
</evidence>
<keyword evidence="29" id="KW-1185">Reference proteome</keyword>
<feature type="region of interest" description="Disordered" evidence="25">
    <location>
        <begin position="437"/>
        <end position="492"/>
    </location>
</feature>
<dbReference type="FunFam" id="1.10.1520.10:FF:000002">
    <property type="entry name" value="Drosha ribonuclease III"/>
    <property type="match status" value="1"/>
</dbReference>
<evidence type="ECO:0000256" key="23">
    <source>
        <dbReference type="PROSITE-ProRule" id="PRU00266"/>
    </source>
</evidence>
<dbReference type="SUPFAM" id="SSF54768">
    <property type="entry name" value="dsRNA-binding domain-like"/>
    <property type="match status" value="1"/>
</dbReference>
<dbReference type="Proteomes" id="UP001152759">
    <property type="component" value="Chromosome 2"/>
</dbReference>
<comment type="cofactor">
    <cofactor evidence="2">
        <name>Mn(2+)</name>
        <dbReference type="ChEBI" id="CHEBI:29035"/>
    </cofactor>
</comment>
<dbReference type="PANTHER" id="PTHR11207:SF0">
    <property type="entry name" value="RIBONUCLEASE 3"/>
    <property type="match status" value="1"/>
</dbReference>
<dbReference type="EC" id="3.1.26.3" evidence="6"/>
<dbReference type="InterPro" id="IPR044442">
    <property type="entry name" value="RNAse_III_DSRM__animal"/>
</dbReference>
<evidence type="ECO:0000256" key="12">
    <source>
        <dbReference type="ARBA" id="ARBA00022759"/>
    </source>
</evidence>
<feature type="compositionally biased region" description="Low complexity" evidence="25">
    <location>
        <begin position="196"/>
        <end position="214"/>
    </location>
</feature>
<feature type="compositionally biased region" description="Basic and acidic residues" evidence="25">
    <location>
        <begin position="1400"/>
        <end position="1423"/>
    </location>
</feature>
<dbReference type="EMBL" id="OU963863">
    <property type="protein sequence ID" value="CAH0384549.1"/>
    <property type="molecule type" value="Genomic_DNA"/>
</dbReference>
<evidence type="ECO:0000256" key="10">
    <source>
        <dbReference type="ARBA" id="ARBA00022723"/>
    </source>
</evidence>
<proteinExistence type="inferred from homology"/>
<evidence type="ECO:0000256" key="5">
    <source>
        <dbReference type="ARBA" id="ARBA00010183"/>
    </source>
</evidence>
<keyword evidence="24" id="KW-0175">Coiled coil</keyword>
<evidence type="ECO:0000256" key="25">
    <source>
        <dbReference type="SAM" id="MobiDB-lite"/>
    </source>
</evidence>
<evidence type="ECO:0000256" key="16">
    <source>
        <dbReference type="ARBA" id="ARBA00023156"/>
    </source>
</evidence>
<dbReference type="Gene3D" id="1.10.1520.10">
    <property type="entry name" value="Ribonuclease III domain"/>
    <property type="match status" value="2"/>
</dbReference>
<feature type="compositionally biased region" description="Basic residues" evidence="25">
    <location>
        <begin position="449"/>
        <end position="463"/>
    </location>
</feature>
<dbReference type="GO" id="GO:0070877">
    <property type="term" value="C:microprocessor complex"/>
    <property type="evidence" value="ECO:0007669"/>
    <property type="project" value="TreeGrafter"/>
</dbReference>
<dbReference type="GO" id="GO:0031054">
    <property type="term" value="P:pre-miRNA processing"/>
    <property type="evidence" value="ECO:0007669"/>
    <property type="project" value="InterPro"/>
</dbReference>
<evidence type="ECO:0000256" key="1">
    <source>
        <dbReference type="ARBA" id="ARBA00000109"/>
    </source>
</evidence>
<evidence type="ECO:0000256" key="11">
    <source>
        <dbReference type="ARBA" id="ARBA00022737"/>
    </source>
</evidence>
<evidence type="ECO:0000256" key="8">
    <source>
        <dbReference type="ARBA" id="ARBA00022517"/>
    </source>
</evidence>
<evidence type="ECO:0000256" key="18">
    <source>
        <dbReference type="ARBA" id="ARBA00023242"/>
    </source>
</evidence>
<feature type="region of interest" description="Disordered" evidence="25">
    <location>
        <begin position="1"/>
        <end position="20"/>
    </location>
</feature>
<feature type="compositionally biased region" description="Pro residues" evidence="25">
    <location>
        <begin position="2106"/>
        <end position="2132"/>
    </location>
</feature>
<evidence type="ECO:0000256" key="6">
    <source>
        <dbReference type="ARBA" id="ARBA00012177"/>
    </source>
</evidence>
<keyword evidence="16" id="KW-0221">Differentiation</keyword>
<feature type="compositionally biased region" description="Pro residues" evidence="25">
    <location>
        <begin position="2065"/>
        <end position="2097"/>
    </location>
</feature>
<dbReference type="PANTHER" id="PTHR11207">
    <property type="entry name" value="RIBONUCLEASE III"/>
    <property type="match status" value="1"/>
</dbReference>
<feature type="compositionally biased region" description="Pro residues" evidence="25">
    <location>
        <begin position="2140"/>
        <end position="2155"/>
    </location>
</feature>
<keyword evidence="12" id="KW-0255">Endonuclease</keyword>
<evidence type="ECO:0000256" key="13">
    <source>
        <dbReference type="ARBA" id="ARBA00022801"/>
    </source>
</evidence>
<evidence type="ECO:0000256" key="3">
    <source>
        <dbReference type="ARBA" id="ARBA00001946"/>
    </source>
</evidence>
<dbReference type="GO" id="GO:0004525">
    <property type="term" value="F:ribonuclease III activity"/>
    <property type="evidence" value="ECO:0007669"/>
    <property type="project" value="UniProtKB-EC"/>
</dbReference>
<feature type="region of interest" description="Disordered" evidence="25">
    <location>
        <begin position="1328"/>
        <end position="1431"/>
    </location>
</feature>
<evidence type="ECO:0000256" key="9">
    <source>
        <dbReference type="ARBA" id="ARBA00022722"/>
    </source>
</evidence>
<dbReference type="InterPro" id="IPR036389">
    <property type="entry name" value="RNase_III_sf"/>
</dbReference>
<feature type="domain" description="RNase III" evidence="27">
    <location>
        <begin position="849"/>
        <end position="1029"/>
    </location>
</feature>
<feature type="compositionally biased region" description="Basic and acidic residues" evidence="25">
    <location>
        <begin position="1989"/>
        <end position="2007"/>
    </location>
</feature>
<evidence type="ECO:0000313" key="29">
    <source>
        <dbReference type="Proteomes" id="UP001152759"/>
    </source>
</evidence>
<dbReference type="SMART" id="SM00358">
    <property type="entry name" value="DSRM"/>
    <property type="match status" value="1"/>
</dbReference>
<feature type="region of interest" description="Disordered" evidence="25">
    <location>
        <begin position="1609"/>
        <end position="1734"/>
    </location>
</feature>
<feature type="compositionally biased region" description="Basic and acidic residues" evidence="25">
    <location>
        <begin position="1833"/>
        <end position="1871"/>
    </location>
</feature>
<dbReference type="SMART" id="SM00535">
    <property type="entry name" value="RIBOc"/>
    <property type="match status" value="2"/>
</dbReference>
<comment type="cofactor">
    <cofactor evidence="3">
        <name>Mg(2+)</name>
        <dbReference type="ChEBI" id="CHEBI:18420"/>
    </cofactor>
</comment>
<feature type="region of interest" description="Disordered" evidence="25">
    <location>
        <begin position="1748"/>
        <end position="2007"/>
    </location>
</feature>
<keyword evidence="15 23" id="KW-0694">RNA-binding</keyword>
<dbReference type="PROSITE" id="PS00517">
    <property type="entry name" value="RNASE_3_1"/>
    <property type="match status" value="1"/>
</dbReference>
<feature type="compositionally biased region" description="Low complexity" evidence="25">
    <location>
        <begin position="1799"/>
        <end position="1808"/>
    </location>
</feature>
<dbReference type="InterPro" id="IPR014720">
    <property type="entry name" value="dsRBD_dom"/>
</dbReference>
<feature type="domain" description="DRBM" evidence="26">
    <location>
        <begin position="1231"/>
        <end position="1306"/>
    </location>
</feature>
<dbReference type="InterPro" id="IPR000999">
    <property type="entry name" value="RNase_III_dom"/>
</dbReference>
<feature type="region of interest" description="Disordered" evidence="25">
    <location>
        <begin position="2065"/>
        <end position="2173"/>
    </location>
</feature>
<feature type="region of interest" description="Disordered" evidence="25">
    <location>
        <begin position="182"/>
        <end position="363"/>
    </location>
</feature>
<feature type="compositionally biased region" description="Acidic residues" evidence="25">
    <location>
        <begin position="471"/>
        <end position="482"/>
    </location>
</feature>
<feature type="compositionally biased region" description="Low complexity" evidence="25">
    <location>
        <begin position="222"/>
        <end position="238"/>
    </location>
</feature>
<keyword evidence="8" id="KW-0690">Ribosome biogenesis</keyword>
<feature type="compositionally biased region" description="Basic residues" evidence="25">
    <location>
        <begin position="1964"/>
        <end position="1987"/>
    </location>
</feature>
<feature type="compositionally biased region" description="Low complexity" evidence="25">
    <location>
        <begin position="1954"/>
        <end position="1963"/>
    </location>
</feature>
<dbReference type="SUPFAM" id="SSF69065">
    <property type="entry name" value="RNase III domain-like"/>
    <property type="match status" value="2"/>
</dbReference>
<keyword evidence="13" id="KW-0378">Hydrolase</keyword>
<keyword evidence="10" id="KW-0479">Metal-binding</keyword>
<dbReference type="CDD" id="cd19877">
    <property type="entry name" value="DSRM_RNAse_III_meta_like"/>
    <property type="match status" value="1"/>
</dbReference>
<sequence length="2173" mass="249227">MSYVTSLSDEQAPDHYGGGTAGGIVTPDMHVLNQPDTFGMQNPIDMNAPQPLRNDNDISSSDPLILNQETHFLPDYGTDFDSLPVYHDDLLPPGVGDLPAEYPNAPISENNGFYCNVNHPVKAENKLDDDINAFLNKTSEKHENKLKRDIDNFVKMNSKAADRRMSEDIKAFLRRCRSPSPIESAKSLFPKNKSYSKPNRSSSRAPSKARASSPFDSKPAARQSRSMVSRTRSVVSRRPSTESRFEKKGPRAVRSKSPPDKKPPALLSRSKSPEDKKPLPLAYLTPEERKQLRGYSSSPEGRKPSPTDYSKVGSKSPCDRRRSSFSPSKSPVDTTTKHREPFNPNIPRQDRLKPKILLRDREAAEKRKDYEKKLETLAKLKPEEIIELEKKIWTKSELLPLYYSRQKSNKAVCEATPKLLALCDKFEEKLIKAPEKIRASKPPYTPPYARKKLRRPCCHHGKHNPSSSSDTSDEDEEEEETAENIMKKKHEHPQSLHKELWFNDPGQMNDGVLCRCSAKAARSGIRHGIYQGETNIPPCDPNTNNLDRLYHYRITLSPPTNFLTKMPTVIEHDDHEYIFEGFSMFTHEPLGELPTCKVIRFNINYAILYIEEDKPENFTIRELDLFQKYIFYELLELVDFSLKPSYAKGETCPLFHFMPRFVRELPENGKEILGMGNVINYLLKSYQLIVPDEEVRRLNNLSTIDWQDEILRYKGMIITYPGAKPSSIRVDQLNRDDQEDIHPEVVHFGIRPPQLSYAGNPEYQKAWRAYVKFRHLIANMPKPSYEDKRKLEKKEQKLLEMRTQSKMKRGVTITVSSQNFYATGIMCDVVQHAMLLPVLVCHLRFHRSLQILEDNINYKFKNRYLLQLAMTHPSFRENFGTNPDHARNSLTNCGIRQPEYGDRRIHYMNTRKRGINTLINIMSRFGKKNETESNISHNERLEFLGDAVVEFITSIHLYHMFPDLEEGGLATYRAALVQNQHLAVLAKVLNLQDFMLYAHGSDLCHELELRHAMANCFEALMGALFLDGGIEIPDKVFGHTFFKSDPQLLDVWVNYPKHPLQEQEPDTDRHWIASFPLLQKLVQFEESIGVEFTHIRLLARAFTDRSVGYTNLTLGSNQRMEFLGDTVLQLIASDYLYRYFPEHHEGHLSLLRSSLVNNRTQSVVCDDLNIPAYALYSNPKAELKTKDRADLLESFLGALYIDKGIAYCRVFCDVCFFPRLQDFIMHQDWNDPKSKLQQCCLTLRTLDGGEPDIPIYKVIECKGPTNSRIYTVAVYFRRQRLAEASGHSIQQAEMNAANSALELSKGLFPQLDHQKRVIAKSMIYNGRAPNQKFNQQQSTRFGQRAGIRGRLSNRGRGGLANNQPRIKRVNKQLGAKAALENKDPAGRGATRGGKTFVGRSDARGRRPLRRLQDRDDSRQSTVKEEEDEFDSTIKSHIMKEKLNRQILKEWEEELAAETEKKDKEKKEKEKQILLKRRQIAKEWEEELAETERKEKIRKKISKIKNLGSKAVQKEATKAERLKKKEEILKLKKKLKLRLKEKKRLKAKQKAQQKLRKILLSAEKLKRRLQMREKIMEWQAYESEVKRKLAEENEKKQRGKAEVERMRMLLKGCAPSSAPDQLKTEEGEATEKFTERKSTDSSLKAEPITKEALLEAKLEVKSEVKLENPNLPRMQSKSNRLESRILEESKKSKSSGPMETNKKSEVSSRDQFRVKPERSSEPDRKENKEDDFLKSVLPTIEEISNLKKMLEEFDTDKMTKKDIEKLKKKLKKQKLGRDVEKAENDKKSVPSKSRRRRTVSSEGSSIERSPSPRHRRLEAEIESSKKRRSKKREKSVSKKQEKSVSKKREKSVSKVREKSISKVREKSVSKIREKPRRSVSPLRKMKLRSPSPVRRKRKSSHSEKSSSSKSKSKIHDDVGMRHRKMRSRSRSREKGRKSVSLSPVRSQKRVRRSRSLSLSLSPPGKRYRTKSRSRSPKFFSHHRSRSRSRSPGDKYRKSKSSRSDRDEYLKQMLNMSQSSTVCPGCIAGTCAMSSSHLVPGPVAPPMHPPPMAYGPPGPPMICPGPPRPGPPCHGPHPGPPRPGPPMYGRFPPPGPMRGPPLIRGPHPRFPPRGPLPPGVAPFQRPPRGPPRPGFRPGFRPRGPPPPGAYYPPPAPGQFPAQPDPNYSGPPNYWA</sequence>
<feature type="compositionally biased region" description="Basic residues" evidence="25">
    <location>
        <begin position="1920"/>
        <end position="1936"/>
    </location>
</feature>
<comment type="subcellular location">
    <subcellularLocation>
        <location evidence="4">Nucleus</location>
    </subcellularLocation>
</comment>
<feature type="compositionally biased region" description="Polar residues" evidence="25">
    <location>
        <begin position="1331"/>
        <end position="1341"/>
    </location>
</feature>
<keyword evidence="17" id="KW-0464">Manganese</keyword>
<accession>A0A9P0A5C4</accession>
<evidence type="ECO:0000256" key="4">
    <source>
        <dbReference type="ARBA" id="ARBA00004123"/>
    </source>
</evidence>
<evidence type="ECO:0000256" key="20">
    <source>
        <dbReference type="ARBA" id="ARBA00060285"/>
    </source>
</evidence>
<feature type="compositionally biased region" description="Basic and acidic residues" evidence="25">
    <location>
        <begin position="1678"/>
        <end position="1690"/>
    </location>
</feature>
<dbReference type="Gene3D" id="3.30.160.20">
    <property type="match status" value="1"/>
</dbReference>
<feature type="compositionally biased region" description="Basic and acidic residues" evidence="25">
    <location>
        <begin position="1621"/>
        <end position="1638"/>
    </location>
</feature>